<evidence type="ECO:0000313" key="1">
    <source>
        <dbReference type="EMBL" id="REG86730.1"/>
    </source>
</evidence>
<comment type="caution">
    <text evidence="1">The sequence shown here is derived from an EMBL/GenBank/DDBJ whole genome shotgun (WGS) entry which is preliminary data.</text>
</comment>
<dbReference type="AlphaFoldDB" id="A0A3E0DTB7"/>
<evidence type="ECO:0000313" key="2">
    <source>
        <dbReference type="Proteomes" id="UP000256542"/>
    </source>
</evidence>
<protein>
    <submittedName>
        <fullName evidence="1">Uncharacterized protein</fullName>
    </submittedName>
</protein>
<dbReference type="EMBL" id="QUNG01000001">
    <property type="protein sequence ID" value="REG86730.1"/>
    <property type="molecule type" value="Genomic_DNA"/>
</dbReference>
<proteinExistence type="predicted"/>
<dbReference type="RefSeq" id="WP_115895978.1">
    <property type="nucleotide sequence ID" value="NZ_QUNG01000001.1"/>
</dbReference>
<dbReference type="Proteomes" id="UP000256542">
    <property type="component" value="Unassembled WGS sequence"/>
</dbReference>
<keyword evidence="2" id="KW-1185">Reference proteome</keyword>
<gene>
    <name evidence="1" type="ORF">DFP81_101295</name>
</gene>
<accession>A0A3E0DTB7</accession>
<sequence>MFDFSDSLSDGKDKADELLSLKEGFNSVFSTLQENLSSFIERDVKLEHYHEVEGGDLSPFMAATVQIGMLYGNNKDIKKRTGYFEVRLTEKGSDNPYKVLFKYKESSNVYPINIVFQRNEMVCSNQVELIDVMKEIVSSGHFNLRIREFVDALNK</sequence>
<organism evidence="1 2">
    <name type="scientific">Marinomonas pollencensis</name>
    <dbReference type="NCBI Taxonomy" id="491954"/>
    <lineage>
        <taxon>Bacteria</taxon>
        <taxon>Pseudomonadati</taxon>
        <taxon>Pseudomonadota</taxon>
        <taxon>Gammaproteobacteria</taxon>
        <taxon>Oceanospirillales</taxon>
        <taxon>Oceanospirillaceae</taxon>
        <taxon>Marinomonas</taxon>
    </lineage>
</organism>
<name>A0A3E0DTB7_9GAMM</name>
<reference evidence="1 2" key="1">
    <citation type="submission" date="2018-08" db="EMBL/GenBank/DDBJ databases">
        <title>Genomic Encyclopedia of Type Strains, Phase III (KMG-III): the genomes of soil and plant-associated and newly described type strains.</title>
        <authorList>
            <person name="Whitman W."/>
        </authorList>
    </citation>
    <scope>NUCLEOTIDE SEQUENCE [LARGE SCALE GENOMIC DNA]</scope>
    <source>
        <strain evidence="1 2">CECT 7375</strain>
    </source>
</reference>
<dbReference type="OrthoDB" id="9859129at2"/>